<evidence type="ECO:0000313" key="11">
    <source>
        <dbReference type="Proteomes" id="UP000095300"/>
    </source>
</evidence>
<proteinExistence type="predicted"/>
<dbReference type="PANTHER" id="PTHR42643:SF41">
    <property type="entry name" value="IONOTROPIC RECEPTOR 20A-RELATED"/>
    <property type="match status" value="1"/>
</dbReference>
<keyword evidence="4 8" id="KW-1133">Transmembrane helix</keyword>
<feature type="transmembrane region" description="Helical" evidence="8">
    <location>
        <begin position="620"/>
        <end position="640"/>
    </location>
</feature>
<feature type="transmembrane region" description="Helical" evidence="8">
    <location>
        <begin position="426"/>
        <end position="456"/>
    </location>
</feature>
<evidence type="ECO:0000256" key="9">
    <source>
        <dbReference type="SAM" id="SignalP"/>
    </source>
</evidence>
<dbReference type="AlphaFoldDB" id="A0A1I8NW12"/>
<evidence type="ECO:0008006" key="12">
    <source>
        <dbReference type="Google" id="ProtNLM"/>
    </source>
</evidence>
<dbReference type="EnsemblMetazoa" id="SCAU002508-RA">
    <property type="protein sequence ID" value="SCAU002508-PA"/>
    <property type="gene ID" value="SCAU002508"/>
</dbReference>
<reference evidence="10" key="1">
    <citation type="submission" date="2020-05" db="UniProtKB">
        <authorList>
            <consortium name="EnsemblMetazoa"/>
        </authorList>
    </citation>
    <scope>IDENTIFICATION</scope>
    <source>
        <strain evidence="10">USDA</strain>
    </source>
</reference>
<dbReference type="Proteomes" id="UP000095300">
    <property type="component" value="Unassembled WGS sequence"/>
</dbReference>
<feature type="transmembrane region" description="Helical" evidence="8">
    <location>
        <begin position="365"/>
        <end position="385"/>
    </location>
</feature>
<sequence>MKNFGLLYLFLILWRISAANIPLDVIYRRQIEMLVEKMKIISLMYKFDNLIFYRTPDAVYEPPLDTTKLLADNSMLHNRVGDILSACIFAGGFNLPIMTFSISPWDYVNDTQSIPNLGKMLTNRNLAAVILNDIFNTEVKEFVSNSLGASLETKLIFLLIGHELTEVPSFVRLEKLKRFFRWCWSKNILNVVLLFQQQHVQGDDVKFLHMEIYTYTPFPQPITLLAMTSRNPWQYYVDRTLDVQGYEFKTPVFHDKPSVFKAKNSYDGSEQVTGISGHIYTAFVDKINAKFTEVETSEDNHMAMMEFENSLLVARNIDIGIHPFSYLLPNKYHGSYPITNTNSCVLVPVIHEIFTGLYIPLTLNLNMWILLLLMFVLFQLGYFLIDVFHYGRWDAWSSISSTLRGILNMSLGELLDNPRLPSKRKILVHMLVIVWGMLISQLHIAALTSLLSATIYGKQLDTLDDLRSANVSIMLLDYMFHIYNYMDLIPMSFQSNLMITDVDTVSQHLNSLNTSYAYVIYNEEWKVLERLQMNLWKPRFRIAEKLCIPNIYLSWPMQFNSPFYHPLKDFILRIRETGLNLKWTDTILTYIRKTSVANVTTLENLERPVPLTFSHLTVMWSVWFIGMSFALVAFLCELHMEKRTKCREKKRLQKKLKK</sequence>
<organism evidence="10 11">
    <name type="scientific">Stomoxys calcitrans</name>
    <name type="common">Stable fly</name>
    <name type="synonym">Conops calcitrans</name>
    <dbReference type="NCBI Taxonomy" id="35570"/>
    <lineage>
        <taxon>Eukaryota</taxon>
        <taxon>Metazoa</taxon>
        <taxon>Ecdysozoa</taxon>
        <taxon>Arthropoda</taxon>
        <taxon>Hexapoda</taxon>
        <taxon>Insecta</taxon>
        <taxon>Pterygota</taxon>
        <taxon>Neoptera</taxon>
        <taxon>Endopterygota</taxon>
        <taxon>Diptera</taxon>
        <taxon>Brachycera</taxon>
        <taxon>Muscomorpha</taxon>
        <taxon>Muscoidea</taxon>
        <taxon>Muscidae</taxon>
        <taxon>Stomoxys</taxon>
    </lineage>
</organism>
<evidence type="ECO:0000256" key="8">
    <source>
        <dbReference type="SAM" id="Phobius"/>
    </source>
</evidence>
<keyword evidence="11" id="KW-1185">Reference proteome</keyword>
<evidence type="ECO:0000256" key="7">
    <source>
        <dbReference type="ARBA" id="ARBA00023180"/>
    </source>
</evidence>
<evidence type="ECO:0000256" key="2">
    <source>
        <dbReference type="ARBA" id="ARBA00022475"/>
    </source>
</evidence>
<evidence type="ECO:0000256" key="6">
    <source>
        <dbReference type="ARBA" id="ARBA00023170"/>
    </source>
</evidence>
<accession>A0A1I8NW12</accession>
<keyword evidence="3 8" id="KW-0812">Transmembrane</keyword>
<evidence type="ECO:0000256" key="3">
    <source>
        <dbReference type="ARBA" id="ARBA00022692"/>
    </source>
</evidence>
<comment type="subcellular location">
    <subcellularLocation>
        <location evidence="1">Cell membrane</location>
        <topology evidence="1">Multi-pass membrane protein</topology>
    </subcellularLocation>
</comment>
<keyword evidence="2" id="KW-1003">Cell membrane</keyword>
<keyword evidence="7" id="KW-0325">Glycoprotein</keyword>
<evidence type="ECO:0000256" key="4">
    <source>
        <dbReference type="ARBA" id="ARBA00022989"/>
    </source>
</evidence>
<dbReference type="PANTHER" id="PTHR42643">
    <property type="entry name" value="IONOTROPIC RECEPTOR 20A-RELATED"/>
    <property type="match status" value="1"/>
</dbReference>
<feature type="signal peptide" evidence="9">
    <location>
        <begin position="1"/>
        <end position="18"/>
    </location>
</feature>
<name>A0A1I8NW12_STOCA</name>
<keyword evidence="5 8" id="KW-0472">Membrane</keyword>
<dbReference type="VEuPathDB" id="VectorBase:SCAU002508"/>
<evidence type="ECO:0000313" key="10">
    <source>
        <dbReference type="EnsemblMetazoa" id="SCAU002508-PA"/>
    </source>
</evidence>
<protein>
    <recommendedName>
        <fullName evidence="12">Ionotropic glutamate receptor C-terminal domain-containing protein</fullName>
    </recommendedName>
</protein>
<feature type="chain" id="PRO_5015874457" description="Ionotropic glutamate receptor C-terminal domain-containing protein" evidence="9">
    <location>
        <begin position="19"/>
        <end position="658"/>
    </location>
</feature>
<dbReference type="InterPro" id="IPR052192">
    <property type="entry name" value="Insect_Ionotropic_Sensory_Rcpt"/>
</dbReference>
<keyword evidence="6" id="KW-0675">Receptor</keyword>
<dbReference type="SUPFAM" id="SSF53850">
    <property type="entry name" value="Periplasmic binding protein-like II"/>
    <property type="match status" value="1"/>
</dbReference>
<evidence type="ECO:0000256" key="5">
    <source>
        <dbReference type="ARBA" id="ARBA00023136"/>
    </source>
</evidence>
<evidence type="ECO:0000256" key="1">
    <source>
        <dbReference type="ARBA" id="ARBA00004651"/>
    </source>
</evidence>
<keyword evidence="9" id="KW-0732">Signal</keyword>
<dbReference type="GO" id="GO:0005886">
    <property type="term" value="C:plasma membrane"/>
    <property type="evidence" value="ECO:0007669"/>
    <property type="project" value="UniProtKB-SubCell"/>
</dbReference>